<dbReference type="Pfam" id="PF02113">
    <property type="entry name" value="Peptidase_S13"/>
    <property type="match status" value="2"/>
</dbReference>
<evidence type="ECO:0000313" key="4">
    <source>
        <dbReference type="Proteomes" id="UP000196581"/>
    </source>
</evidence>
<gene>
    <name evidence="3" type="ORF">FM105_04695</name>
</gene>
<proteinExistence type="inferred from homology"/>
<dbReference type="SUPFAM" id="SSF56601">
    <property type="entry name" value="beta-lactamase/transpeptidase-like"/>
    <property type="match status" value="1"/>
</dbReference>
<reference evidence="4" key="1">
    <citation type="submission" date="2017-02" db="EMBL/GenBank/DDBJ databases">
        <authorList>
            <person name="Dridi B."/>
        </authorList>
    </citation>
    <scope>NUCLEOTIDE SEQUENCE [LARGE SCALE GENOMIC DNA]</scope>
    <source>
        <strain evidence="4">B Co 03.10</strain>
    </source>
</reference>
<dbReference type="PANTHER" id="PTHR30023:SF0">
    <property type="entry name" value="PENICILLIN-SENSITIVE CARBOXYPEPTIDASE A"/>
    <property type="match status" value="1"/>
</dbReference>
<protein>
    <submittedName>
        <fullName evidence="3">D-alanyl-D-alanine carboxypeptidase</fullName>
        <ecNumber evidence="3">3.4.16.4</ecNumber>
    </submittedName>
</protein>
<dbReference type="GO" id="GO:0000270">
    <property type="term" value="P:peptidoglycan metabolic process"/>
    <property type="evidence" value="ECO:0007669"/>
    <property type="project" value="TreeGrafter"/>
</dbReference>
<evidence type="ECO:0000313" key="3">
    <source>
        <dbReference type="EMBL" id="SLM95347.1"/>
    </source>
</evidence>
<organism evidence="3 4">
    <name type="scientific">Brevibacterium yomogidense</name>
    <dbReference type="NCBI Taxonomy" id="946573"/>
    <lineage>
        <taxon>Bacteria</taxon>
        <taxon>Bacillati</taxon>
        <taxon>Actinomycetota</taxon>
        <taxon>Actinomycetes</taxon>
        <taxon>Micrococcales</taxon>
        <taxon>Brevibacteriaceae</taxon>
        <taxon>Brevibacterium</taxon>
    </lineage>
</organism>
<keyword evidence="3" id="KW-0645">Protease</keyword>
<dbReference type="GO" id="GO:0006508">
    <property type="term" value="P:proteolysis"/>
    <property type="evidence" value="ECO:0007669"/>
    <property type="project" value="InterPro"/>
</dbReference>
<accession>A0A1X6X9Y7</accession>
<keyword evidence="3" id="KW-0121">Carboxypeptidase</keyword>
<evidence type="ECO:0000256" key="2">
    <source>
        <dbReference type="ARBA" id="ARBA00022801"/>
    </source>
</evidence>
<sequence length="392" mass="41853">MRFSKQRRLADFLTNELTDPIKQDAGAHVVDLASGRTAFGFRHDEPRIMASTTKLFTAGTALTHLGADATLTTRFCSADRPDADGVLHGDLFVIGDGDPLLGDRTFIDARYGGVGTPVDRLVEAVTTAGIRSIRGRVVGDGSLYAHEDRPSPTVTALSFNQSRADQPVLFAAEQISQALEAAGISIAAPAAEHAVDGDAHHEVGRIDSPSILDLLTICGHESDNVIAVSMAKRSAVAGGASQGSSQRGTRLIEQHAADHGADISVRTGSGLGEANRCAPRAITSYLAAMNSSPLYGAFEATLPRAGTDGTLRYRLRNTRAAQVVRAKTGTLTERREVSGRRVRRPLQDSLAGYCRGRKRSVAFSFVHERAEDLTGSRVSIDRMVEAIVDYCD</sequence>
<comment type="similarity">
    <text evidence="1">Belongs to the peptidase S13 family.</text>
</comment>
<dbReference type="InterPro" id="IPR012338">
    <property type="entry name" value="Beta-lactam/transpept-like"/>
</dbReference>
<dbReference type="Proteomes" id="UP000196581">
    <property type="component" value="Unassembled WGS sequence"/>
</dbReference>
<dbReference type="EC" id="3.4.16.4" evidence="3"/>
<dbReference type="PRINTS" id="PR00922">
    <property type="entry name" value="DADACBPTASE3"/>
</dbReference>
<dbReference type="RefSeq" id="WP_179207068.1">
    <property type="nucleotide sequence ID" value="NZ_FWFF01000005.1"/>
</dbReference>
<name>A0A1X6X9Y7_9MICO</name>
<dbReference type="Gene3D" id="3.50.80.20">
    <property type="entry name" value="D-Ala-D-Ala carboxypeptidase C, peptidase S13"/>
    <property type="match status" value="1"/>
</dbReference>
<dbReference type="AlphaFoldDB" id="A0A1X6X9Y7"/>
<dbReference type="GO" id="GO:0009002">
    <property type="term" value="F:serine-type D-Ala-D-Ala carboxypeptidase activity"/>
    <property type="evidence" value="ECO:0007669"/>
    <property type="project" value="UniProtKB-EC"/>
</dbReference>
<keyword evidence="2 3" id="KW-0378">Hydrolase</keyword>
<dbReference type="PANTHER" id="PTHR30023">
    <property type="entry name" value="D-ALANYL-D-ALANINE CARBOXYPEPTIDASE"/>
    <property type="match status" value="1"/>
</dbReference>
<keyword evidence="4" id="KW-1185">Reference proteome</keyword>
<evidence type="ECO:0000256" key="1">
    <source>
        <dbReference type="ARBA" id="ARBA00006096"/>
    </source>
</evidence>
<dbReference type="InterPro" id="IPR000667">
    <property type="entry name" value="Peptidase_S13"/>
</dbReference>
<dbReference type="Gene3D" id="3.40.710.10">
    <property type="entry name" value="DD-peptidase/beta-lactamase superfamily"/>
    <property type="match status" value="2"/>
</dbReference>
<dbReference type="EMBL" id="FWFF01000005">
    <property type="protein sequence ID" value="SLM95347.1"/>
    <property type="molecule type" value="Genomic_DNA"/>
</dbReference>